<dbReference type="InterPro" id="IPR003127">
    <property type="entry name" value="SoHo_dom"/>
</dbReference>
<evidence type="ECO:0000259" key="4">
    <source>
        <dbReference type="PROSITE" id="PS50831"/>
    </source>
</evidence>
<dbReference type="PROSITE" id="PS50831">
    <property type="entry name" value="SOHO"/>
    <property type="match status" value="1"/>
</dbReference>
<sequence length="301" mass="32289">AQGPRASTRGDGGMSRDTGVPGRSLGGSLTPGVPVIHHHGSNTLNFDFHAPEAHGVAEHGRGPPKSSAPAGPTPGPGAAPPCPRPPGWSATWTKDSKRRERRWVKYDGIGPVDETGMPIASRSSVDQPRDWYRSMFRQMHRRLPGEDVELDKDMRAMETRWEPCQVPGFISPALHGLEGMWNGDGISIQLCMQPLYRDAGTAGCRQGWMQAGLDAGTAGCRQGWMRAGLGAGTAGCGQGWVRAGLDAGTSGRWHMAVPWPCRRGRGRARGRGTLGPCPAVRASVPHRRWIPSLPARTRPLG</sequence>
<dbReference type="Pfam" id="PF02208">
    <property type="entry name" value="Sorb"/>
    <property type="match status" value="1"/>
</dbReference>
<evidence type="ECO:0000313" key="5">
    <source>
        <dbReference type="Ensembl" id="ENSSHBP00005010749.1"/>
    </source>
</evidence>
<feature type="compositionally biased region" description="Basic and acidic residues" evidence="3">
    <location>
        <begin position="49"/>
        <end position="61"/>
    </location>
</feature>
<feature type="compositionally biased region" description="Pro residues" evidence="3">
    <location>
        <begin position="71"/>
        <end position="86"/>
    </location>
</feature>
<feature type="region of interest" description="Disordered" evidence="3">
    <location>
        <begin position="1"/>
        <end position="96"/>
    </location>
</feature>
<keyword evidence="2" id="KW-0965">Cell junction</keyword>
<feature type="domain" description="SoHo" evidence="4">
    <location>
        <begin position="100"/>
        <end position="166"/>
    </location>
</feature>
<dbReference type="Proteomes" id="UP000472266">
    <property type="component" value="Chromosome 22"/>
</dbReference>
<evidence type="ECO:0000256" key="1">
    <source>
        <dbReference type="ARBA" id="ARBA00004282"/>
    </source>
</evidence>
<comment type="subcellular location">
    <subcellularLocation>
        <location evidence="1">Cell junction</location>
    </subcellularLocation>
</comment>
<proteinExistence type="predicted"/>
<protein>
    <recommendedName>
        <fullName evidence="4">SoHo domain-containing protein</fullName>
    </recommendedName>
</protein>
<name>A0A672U924_STRHB</name>
<organism evidence="5 6">
    <name type="scientific">Strigops habroptila</name>
    <name type="common">Kakapo</name>
    <dbReference type="NCBI Taxonomy" id="2489341"/>
    <lineage>
        <taxon>Eukaryota</taxon>
        <taxon>Metazoa</taxon>
        <taxon>Chordata</taxon>
        <taxon>Craniata</taxon>
        <taxon>Vertebrata</taxon>
        <taxon>Euteleostomi</taxon>
        <taxon>Archelosauria</taxon>
        <taxon>Archosauria</taxon>
        <taxon>Dinosauria</taxon>
        <taxon>Saurischia</taxon>
        <taxon>Theropoda</taxon>
        <taxon>Coelurosauria</taxon>
        <taxon>Aves</taxon>
        <taxon>Neognathae</taxon>
        <taxon>Neoaves</taxon>
        <taxon>Telluraves</taxon>
        <taxon>Australaves</taxon>
        <taxon>Psittaciformes</taxon>
        <taxon>Psittacidae</taxon>
        <taxon>Strigops</taxon>
    </lineage>
</organism>
<reference evidence="5" key="2">
    <citation type="submission" date="2025-08" db="UniProtKB">
        <authorList>
            <consortium name="Ensembl"/>
        </authorList>
    </citation>
    <scope>IDENTIFICATION</scope>
</reference>
<dbReference type="GeneTree" id="ENSGT00940000160558"/>
<dbReference type="Ensembl" id="ENSSHBT00005012950.1">
    <property type="protein sequence ID" value="ENSSHBP00005010749.1"/>
    <property type="gene ID" value="ENSSHBG00005009354.1"/>
</dbReference>
<dbReference type="GO" id="GO:0070161">
    <property type="term" value="C:anchoring junction"/>
    <property type="evidence" value="ECO:0007669"/>
    <property type="project" value="UniProtKB-SubCell"/>
</dbReference>
<dbReference type="AlphaFoldDB" id="A0A672U924"/>
<keyword evidence="6" id="KW-1185">Reference proteome</keyword>
<evidence type="ECO:0000256" key="3">
    <source>
        <dbReference type="SAM" id="MobiDB-lite"/>
    </source>
</evidence>
<reference evidence="5" key="3">
    <citation type="submission" date="2025-09" db="UniProtKB">
        <authorList>
            <consortium name="Ensembl"/>
        </authorList>
    </citation>
    <scope>IDENTIFICATION</scope>
</reference>
<reference evidence="5 6" key="1">
    <citation type="submission" date="2019-11" db="EMBL/GenBank/DDBJ databases">
        <title>Strigops habroptila (kakapo) genome, bStrHab1, primary haplotype, v2.</title>
        <authorList>
            <person name="Jarvis E.D."/>
            <person name="Howard J."/>
            <person name="Rhie A."/>
            <person name="Phillippy A."/>
            <person name="Korlach J."/>
            <person name="Digby A."/>
            <person name="Iorns D."/>
            <person name="Eason D."/>
            <person name="Robertson B."/>
            <person name="Raemaekers T."/>
            <person name="Howe K."/>
            <person name="Lewin H."/>
            <person name="Damas J."/>
            <person name="Hastie A."/>
            <person name="Tracey A."/>
            <person name="Chow W."/>
            <person name="Fedrigo O."/>
        </authorList>
    </citation>
    <scope>NUCLEOTIDE SEQUENCE [LARGE SCALE GENOMIC DNA]</scope>
</reference>
<evidence type="ECO:0000256" key="2">
    <source>
        <dbReference type="ARBA" id="ARBA00022949"/>
    </source>
</evidence>
<dbReference type="SMART" id="SM00459">
    <property type="entry name" value="Sorb"/>
    <property type="match status" value="1"/>
</dbReference>
<evidence type="ECO:0000313" key="6">
    <source>
        <dbReference type="Proteomes" id="UP000472266"/>
    </source>
</evidence>
<dbReference type="InParanoid" id="A0A672U924"/>
<accession>A0A672U924</accession>